<keyword evidence="3" id="KW-1185">Reference proteome</keyword>
<dbReference type="SUPFAM" id="SSF49777">
    <property type="entry name" value="PEBP-like"/>
    <property type="match status" value="1"/>
</dbReference>
<dbReference type="KEGG" id="sgra:EX895_005523"/>
<dbReference type="Gene3D" id="3.90.280.10">
    <property type="entry name" value="PEBP-like"/>
    <property type="match status" value="1"/>
</dbReference>
<dbReference type="InterPro" id="IPR008914">
    <property type="entry name" value="PEBP"/>
</dbReference>
<feature type="compositionally biased region" description="Low complexity" evidence="1">
    <location>
        <begin position="24"/>
        <end position="47"/>
    </location>
</feature>
<sequence length="373" mass="40517">MAASASRATYRSLLRAHKRSFTHSSRSSAASSSSSSSSSSATPSTSTWQPLLKPGVLPAYDEALSFLASHSSSLRTRIASLDKDHADLSADERAQLKESLEIAALINDPATLAAFQSSSATTYDASNPAFRHLRERLWRKDSGVLAKVMERCTLMHVFPDVLPGITPTADVQLSFGQGEGLTDHTSSGGEVLVGAFVDPTLTLNPPEVAVNVFHTETKKYTLAIVDPDQPDEERQTFKTSLLALKTGLELSATADPSVDLTAGIDADWIPPHPQQGTKYHRYVTVLFEQPHDLQQLAPVPDRHDFNLAAFASQHGLTPAGIHFWRAQWTPASAPTVSSIYTDVLKTAEPKYTKPPTLDKVRKQIGDIGSKWFS</sequence>
<dbReference type="InterPro" id="IPR036610">
    <property type="entry name" value="PEBP-like_sf"/>
</dbReference>
<dbReference type="GeneID" id="40728418"/>
<evidence type="ECO:0000256" key="1">
    <source>
        <dbReference type="SAM" id="MobiDB-lite"/>
    </source>
</evidence>
<dbReference type="CDD" id="cd00866">
    <property type="entry name" value="PEBP_euk"/>
    <property type="match status" value="1"/>
</dbReference>
<dbReference type="Gene3D" id="1.20.58.1180">
    <property type="match status" value="1"/>
</dbReference>
<evidence type="ECO:0000313" key="3">
    <source>
        <dbReference type="Proteomes" id="UP000306050"/>
    </source>
</evidence>
<dbReference type="RefSeq" id="XP_029737346.1">
    <property type="nucleotide sequence ID" value="XM_029886115.1"/>
</dbReference>
<feature type="region of interest" description="Disordered" evidence="1">
    <location>
        <begin position="17"/>
        <end position="48"/>
    </location>
</feature>
<accession>A0A4U7KM76</accession>
<dbReference type="InterPro" id="IPR035810">
    <property type="entry name" value="PEBP_euk"/>
</dbReference>
<proteinExistence type="predicted"/>
<dbReference type="Pfam" id="PF01161">
    <property type="entry name" value="PBP"/>
    <property type="match status" value="1"/>
</dbReference>
<organism evidence="2 3">
    <name type="scientific">Sporisorium graminicola</name>
    <dbReference type="NCBI Taxonomy" id="280036"/>
    <lineage>
        <taxon>Eukaryota</taxon>
        <taxon>Fungi</taxon>
        <taxon>Dikarya</taxon>
        <taxon>Basidiomycota</taxon>
        <taxon>Ustilaginomycotina</taxon>
        <taxon>Ustilaginomycetes</taxon>
        <taxon>Ustilaginales</taxon>
        <taxon>Ustilaginaceae</taxon>
        <taxon>Sporisorium</taxon>
    </lineage>
</organism>
<dbReference type="OrthoDB" id="2153661at2759"/>
<gene>
    <name evidence="2" type="ORF">EX895_005523</name>
</gene>
<dbReference type="Proteomes" id="UP000306050">
    <property type="component" value="Chromosome SGRAM_7"/>
</dbReference>
<protein>
    <submittedName>
        <fullName evidence="2">Uncharacterized protein</fullName>
    </submittedName>
</protein>
<dbReference type="AlphaFoldDB" id="A0A4U7KM76"/>
<dbReference type="PANTHER" id="PTHR11362:SF82">
    <property type="entry name" value="PHOSPHATIDYLETHANOLAMINE-BINDING PROTEIN 4"/>
    <property type="match status" value="1"/>
</dbReference>
<dbReference type="PANTHER" id="PTHR11362">
    <property type="entry name" value="PHOSPHATIDYLETHANOLAMINE-BINDING PROTEIN"/>
    <property type="match status" value="1"/>
</dbReference>
<reference evidence="2 3" key="1">
    <citation type="submission" date="2019-05" db="EMBL/GenBank/DDBJ databases">
        <title>Sporisorium graminicola CBS 10092 draft sequencing and annotation.</title>
        <authorList>
            <person name="Solano-Gonzalez S."/>
            <person name="Caddick M.X."/>
            <person name="Darby A."/>
        </authorList>
    </citation>
    <scope>NUCLEOTIDE SEQUENCE [LARGE SCALE GENOMIC DNA]</scope>
    <source>
        <strain evidence="2 3">CBS 10092</strain>
    </source>
</reference>
<name>A0A4U7KM76_9BASI</name>
<evidence type="ECO:0000313" key="2">
    <source>
        <dbReference type="EMBL" id="TKY85361.1"/>
    </source>
</evidence>
<comment type="caution">
    <text evidence="2">The sequence shown here is derived from an EMBL/GenBank/DDBJ whole genome shotgun (WGS) entry which is preliminary data.</text>
</comment>
<dbReference type="EMBL" id="SRRM01000020">
    <property type="protein sequence ID" value="TKY85361.1"/>
    <property type="molecule type" value="Genomic_DNA"/>
</dbReference>